<dbReference type="HAMAP" id="MF_00454">
    <property type="entry name" value="FluC"/>
    <property type="match status" value="1"/>
</dbReference>
<dbReference type="GO" id="GO:0140114">
    <property type="term" value="P:cellular detoxification of fluoride"/>
    <property type="evidence" value="ECO:0007669"/>
    <property type="project" value="UniProtKB-UniRule"/>
</dbReference>
<keyword evidence="10" id="KW-0813">Transport</keyword>
<keyword evidence="10" id="KW-0915">Sodium</keyword>
<evidence type="ECO:0000256" key="9">
    <source>
        <dbReference type="ARBA" id="ARBA00049940"/>
    </source>
</evidence>
<keyword evidence="2 10" id="KW-1003">Cell membrane</keyword>
<dbReference type="AlphaFoldDB" id="A0A917W2S5"/>
<dbReference type="Proteomes" id="UP000613840">
    <property type="component" value="Unassembled WGS sequence"/>
</dbReference>
<dbReference type="GO" id="GO:0046872">
    <property type="term" value="F:metal ion binding"/>
    <property type="evidence" value="ECO:0007669"/>
    <property type="project" value="UniProtKB-KW"/>
</dbReference>
<evidence type="ECO:0000256" key="4">
    <source>
        <dbReference type="ARBA" id="ARBA00022989"/>
    </source>
</evidence>
<dbReference type="Pfam" id="PF02537">
    <property type="entry name" value="CRCB"/>
    <property type="match status" value="1"/>
</dbReference>
<gene>
    <name evidence="10 11" type="primary">crcB</name>
    <name evidence="10" type="synonym">fluC</name>
    <name evidence="11" type="ORF">GCM10011575_20910</name>
</gene>
<name>A0A917W2S5_9ACTN</name>
<evidence type="ECO:0000256" key="2">
    <source>
        <dbReference type="ARBA" id="ARBA00022475"/>
    </source>
</evidence>
<dbReference type="PANTHER" id="PTHR28259:SF1">
    <property type="entry name" value="FLUORIDE EXPORT PROTEIN 1-RELATED"/>
    <property type="match status" value="1"/>
</dbReference>
<evidence type="ECO:0000256" key="10">
    <source>
        <dbReference type="HAMAP-Rule" id="MF_00454"/>
    </source>
</evidence>
<organism evidence="11 12">
    <name type="scientific">Microlunatus endophyticus</name>
    <dbReference type="NCBI Taxonomy" id="1716077"/>
    <lineage>
        <taxon>Bacteria</taxon>
        <taxon>Bacillati</taxon>
        <taxon>Actinomycetota</taxon>
        <taxon>Actinomycetes</taxon>
        <taxon>Propionibacteriales</taxon>
        <taxon>Propionibacteriaceae</taxon>
        <taxon>Microlunatus</taxon>
    </lineage>
</organism>
<evidence type="ECO:0000256" key="6">
    <source>
        <dbReference type="ARBA" id="ARBA00023303"/>
    </source>
</evidence>
<comment type="caution">
    <text evidence="11">The sequence shown here is derived from an EMBL/GenBank/DDBJ whole genome shotgun (WGS) entry which is preliminary data.</text>
</comment>
<dbReference type="RefSeq" id="WP_188895206.1">
    <property type="nucleotide sequence ID" value="NZ_BMMZ01000004.1"/>
</dbReference>
<protein>
    <recommendedName>
        <fullName evidence="10">Fluoride-specific ion channel FluC</fullName>
    </recommendedName>
</protein>
<keyword evidence="12" id="KW-1185">Reference proteome</keyword>
<keyword evidence="10" id="KW-0406">Ion transport</keyword>
<comment type="similarity">
    <text evidence="7 10">Belongs to the fluoride channel Fluc/FEX (TC 1.A.43) family.</text>
</comment>
<evidence type="ECO:0000256" key="3">
    <source>
        <dbReference type="ARBA" id="ARBA00022692"/>
    </source>
</evidence>
<evidence type="ECO:0000256" key="8">
    <source>
        <dbReference type="ARBA" id="ARBA00035585"/>
    </source>
</evidence>
<dbReference type="PANTHER" id="PTHR28259">
    <property type="entry name" value="FLUORIDE EXPORT PROTEIN 1-RELATED"/>
    <property type="match status" value="1"/>
</dbReference>
<comment type="catalytic activity">
    <reaction evidence="8">
        <text>fluoride(in) = fluoride(out)</text>
        <dbReference type="Rhea" id="RHEA:76159"/>
        <dbReference type="ChEBI" id="CHEBI:17051"/>
    </reaction>
    <physiologicalReaction direction="left-to-right" evidence="8">
        <dbReference type="Rhea" id="RHEA:76160"/>
    </physiologicalReaction>
</comment>
<sequence length="150" mass="15322">MPVPGPPTPELPPYRRPVYLAVVALGGAVGAEVRYQLTNVVAPAISAPAITFVINVVGSLLLGVLLESLALRGPDVGLRRTLRLLLGTGFMGGFTTYSTLALDAATYLDTGHWGTGIAYGLGSVVAGVLAAAVGVWLAAAVRGRKAVGEQ</sequence>
<proteinExistence type="inferred from homology"/>
<dbReference type="InterPro" id="IPR003691">
    <property type="entry name" value="FluC"/>
</dbReference>
<reference evidence="11" key="1">
    <citation type="journal article" date="2014" name="Int. J. Syst. Evol. Microbiol.">
        <title>Complete genome sequence of Corynebacterium casei LMG S-19264T (=DSM 44701T), isolated from a smear-ripened cheese.</title>
        <authorList>
            <consortium name="US DOE Joint Genome Institute (JGI-PGF)"/>
            <person name="Walter F."/>
            <person name="Albersmeier A."/>
            <person name="Kalinowski J."/>
            <person name="Ruckert C."/>
        </authorList>
    </citation>
    <scope>NUCLEOTIDE SEQUENCE</scope>
    <source>
        <strain evidence="11">CGMCC 4.7306</strain>
    </source>
</reference>
<keyword evidence="3 10" id="KW-0812">Transmembrane</keyword>
<evidence type="ECO:0000313" key="11">
    <source>
        <dbReference type="EMBL" id="GGL62188.1"/>
    </source>
</evidence>
<comment type="subcellular location">
    <subcellularLocation>
        <location evidence="1 10">Cell membrane</location>
        <topology evidence="1 10">Multi-pass membrane protein</topology>
    </subcellularLocation>
</comment>
<feature type="transmembrane region" description="Helical" evidence="10">
    <location>
        <begin position="49"/>
        <end position="70"/>
    </location>
</feature>
<comment type="function">
    <text evidence="9 10">Fluoride-specific ion channel. Important for reducing fluoride concentration in the cell, thus reducing its toxicity.</text>
</comment>
<feature type="binding site" evidence="10">
    <location>
        <position position="95"/>
    </location>
    <ligand>
        <name>Na(+)</name>
        <dbReference type="ChEBI" id="CHEBI:29101"/>
        <note>structural</note>
    </ligand>
</feature>
<dbReference type="GO" id="GO:0062054">
    <property type="term" value="F:fluoride channel activity"/>
    <property type="evidence" value="ECO:0007669"/>
    <property type="project" value="UniProtKB-UniRule"/>
</dbReference>
<reference evidence="11" key="2">
    <citation type="submission" date="2020-09" db="EMBL/GenBank/DDBJ databases">
        <authorList>
            <person name="Sun Q."/>
            <person name="Zhou Y."/>
        </authorList>
    </citation>
    <scope>NUCLEOTIDE SEQUENCE</scope>
    <source>
        <strain evidence="11">CGMCC 4.7306</strain>
    </source>
</reference>
<dbReference type="GO" id="GO:0005886">
    <property type="term" value="C:plasma membrane"/>
    <property type="evidence" value="ECO:0007669"/>
    <property type="project" value="UniProtKB-SubCell"/>
</dbReference>
<accession>A0A917W2S5</accession>
<keyword evidence="4 10" id="KW-1133">Transmembrane helix</keyword>
<feature type="transmembrane region" description="Helical" evidence="10">
    <location>
        <begin position="82"/>
        <end position="105"/>
    </location>
</feature>
<evidence type="ECO:0000256" key="1">
    <source>
        <dbReference type="ARBA" id="ARBA00004651"/>
    </source>
</evidence>
<evidence type="ECO:0000256" key="7">
    <source>
        <dbReference type="ARBA" id="ARBA00035120"/>
    </source>
</evidence>
<comment type="activity regulation">
    <text evidence="10">Na(+) is not transported, but it plays an essential structural role and its presence is essential for fluoride channel function.</text>
</comment>
<evidence type="ECO:0000256" key="5">
    <source>
        <dbReference type="ARBA" id="ARBA00023136"/>
    </source>
</evidence>
<keyword evidence="5 10" id="KW-0472">Membrane</keyword>
<keyword evidence="6 10" id="KW-0407">Ion channel</keyword>
<feature type="transmembrane region" description="Helical" evidence="10">
    <location>
        <begin position="117"/>
        <end position="141"/>
    </location>
</feature>
<feature type="binding site" evidence="10">
    <location>
        <position position="92"/>
    </location>
    <ligand>
        <name>Na(+)</name>
        <dbReference type="ChEBI" id="CHEBI:29101"/>
        <note>structural</note>
    </ligand>
</feature>
<evidence type="ECO:0000313" key="12">
    <source>
        <dbReference type="Proteomes" id="UP000613840"/>
    </source>
</evidence>
<dbReference type="EMBL" id="BMMZ01000004">
    <property type="protein sequence ID" value="GGL62188.1"/>
    <property type="molecule type" value="Genomic_DNA"/>
</dbReference>
<keyword evidence="10" id="KW-0479">Metal-binding</keyword>